<feature type="transmembrane region" description="Helical" evidence="1">
    <location>
        <begin position="6"/>
        <end position="27"/>
    </location>
</feature>
<feature type="transmembrane region" description="Helical" evidence="1">
    <location>
        <begin position="143"/>
        <end position="163"/>
    </location>
</feature>
<feature type="transmembrane region" description="Helical" evidence="1">
    <location>
        <begin position="216"/>
        <end position="239"/>
    </location>
</feature>
<dbReference type="Proteomes" id="UP001470230">
    <property type="component" value="Unassembled WGS sequence"/>
</dbReference>
<keyword evidence="1" id="KW-0812">Transmembrane</keyword>
<protein>
    <recommendedName>
        <fullName evidence="4">Intimal thickness related receptor IRP domain-containing protein</fullName>
    </recommendedName>
</protein>
<evidence type="ECO:0000313" key="3">
    <source>
        <dbReference type="Proteomes" id="UP001470230"/>
    </source>
</evidence>
<accession>A0ABR2JU11</accession>
<organism evidence="2 3">
    <name type="scientific">Tritrichomonas musculus</name>
    <dbReference type="NCBI Taxonomy" id="1915356"/>
    <lineage>
        <taxon>Eukaryota</taxon>
        <taxon>Metamonada</taxon>
        <taxon>Parabasalia</taxon>
        <taxon>Tritrichomonadida</taxon>
        <taxon>Tritrichomonadidae</taxon>
        <taxon>Tritrichomonas</taxon>
    </lineage>
</organism>
<feature type="transmembrane region" description="Helical" evidence="1">
    <location>
        <begin position="353"/>
        <end position="371"/>
    </location>
</feature>
<evidence type="ECO:0000256" key="1">
    <source>
        <dbReference type="SAM" id="Phobius"/>
    </source>
</evidence>
<keyword evidence="1" id="KW-0472">Membrane</keyword>
<name>A0ABR2JU11_9EUKA</name>
<proteinExistence type="predicted"/>
<keyword evidence="1" id="KW-1133">Transmembrane helix</keyword>
<feature type="transmembrane region" description="Helical" evidence="1">
    <location>
        <begin position="274"/>
        <end position="298"/>
    </location>
</feature>
<feature type="transmembrane region" description="Helical" evidence="1">
    <location>
        <begin position="319"/>
        <end position="341"/>
    </location>
</feature>
<evidence type="ECO:0000313" key="2">
    <source>
        <dbReference type="EMBL" id="KAK8882118.1"/>
    </source>
</evidence>
<gene>
    <name evidence="2" type="ORF">M9Y10_044758</name>
</gene>
<comment type="caution">
    <text evidence="2">The sequence shown here is derived from an EMBL/GenBank/DDBJ whole genome shotgun (WGS) entry which is preliminary data.</text>
</comment>
<keyword evidence="3" id="KW-1185">Reference proteome</keyword>
<feature type="transmembrane region" description="Helical" evidence="1">
    <location>
        <begin position="248"/>
        <end position="268"/>
    </location>
</feature>
<dbReference type="EMBL" id="JAPFFF010000009">
    <property type="protein sequence ID" value="KAK8882118.1"/>
    <property type="molecule type" value="Genomic_DNA"/>
</dbReference>
<sequence length="417" mass="48108">MVLIAFFTFSAYCSVIKSIMYSSALYLRLRSFGFEKDATFTINITTPNITKLIIFLVAEKNIFLRPNTEMEISTACAKNPPYVSDLNSSLFKPSTSVSWTGSIKETNVYYPYVVNCNKNSTIYKIVTDFRNPFSHLDFRDNNYSILCTFISFLYTIITIIWIANGILHPKFWIPLHSGFAFVSSTKAVVCSLESKMWENRKLGILNYAENGSLHSFFIILHYTSFLSFPIFAMAGWCIFRDSMPLSEFLRIILCNLILVFGFWPSKYITSLKEVALSVVLLSIGSIVFLRIITDYIIMLSNLEERISDGQQVLKRKVSLVTRFTSSFFFFGLSYSIFYILSISFNLWDILGDIIIELGFVILSFIELYFFLIRQSYEGKEDEIGRDLRKEDMDVDSSIYHLEEPKVHDIAIISIRNH</sequence>
<evidence type="ECO:0008006" key="4">
    <source>
        <dbReference type="Google" id="ProtNLM"/>
    </source>
</evidence>
<reference evidence="2 3" key="1">
    <citation type="submission" date="2024-04" db="EMBL/GenBank/DDBJ databases">
        <title>Tritrichomonas musculus Genome.</title>
        <authorList>
            <person name="Alves-Ferreira E."/>
            <person name="Grigg M."/>
            <person name="Lorenzi H."/>
            <person name="Galac M."/>
        </authorList>
    </citation>
    <scope>NUCLEOTIDE SEQUENCE [LARGE SCALE GENOMIC DNA]</scope>
    <source>
        <strain evidence="2 3">EAF2021</strain>
    </source>
</reference>